<dbReference type="PATRIC" id="fig|1121362.3.peg.225"/>
<gene>
    <name evidence="6" type="ORF">A605_01165</name>
</gene>
<dbReference type="CDD" id="cd00635">
    <property type="entry name" value="PLPDE_III_YBL036c_like"/>
    <property type="match status" value="1"/>
</dbReference>
<evidence type="ECO:0000256" key="4">
    <source>
        <dbReference type="RuleBase" id="RU004514"/>
    </source>
</evidence>
<sequence>MSDFPFPETVEEFRIAREAVEERIADAARRAGRDPGEVRLLPVSKTWPAERLRLAIAAGMTTLGENRIQELSAKARELADTGVRWCVIGHLQRNKARDCAAWADEFHALDSVRVGAALQRRLEAVDRHLDVFIQVNTSLEPQKHGLAADEVAGVLAGLADFDRLRVRGLMTLAEFSRDETVVRPCFARLRELRERLIPGLPDGMNLDELSMGMSGDFEWAIEEGATTVRVGQAIFGARATKDSEYWPGQGRENH</sequence>
<dbReference type="InterPro" id="IPR011078">
    <property type="entry name" value="PyrdxlP_homeostasis"/>
</dbReference>
<evidence type="ECO:0000313" key="7">
    <source>
        <dbReference type="Proteomes" id="UP000011723"/>
    </source>
</evidence>
<protein>
    <recommendedName>
        <fullName evidence="2">Pyridoxal phosphate homeostasis protein</fullName>
        <shortName evidence="2">PLP homeostasis protein</shortName>
    </recommendedName>
</protein>
<dbReference type="RefSeq" id="WP_015399671.1">
    <property type="nucleotide sequence ID" value="NC_020302.1"/>
</dbReference>
<dbReference type="PANTHER" id="PTHR10146:SF14">
    <property type="entry name" value="PYRIDOXAL PHOSPHATE HOMEOSTASIS PROTEIN"/>
    <property type="match status" value="1"/>
</dbReference>
<evidence type="ECO:0000256" key="2">
    <source>
        <dbReference type="HAMAP-Rule" id="MF_02087"/>
    </source>
</evidence>
<dbReference type="HAMAP" id="MF_02087">
    <property type="entry name" value="PLP_homeostasis"/>
    <property type="match status" value="1"/>
</dbReference>
<accession>M1NP15</accession>
<dbReference type="AlphaFoldDB" id="M1NP15"/>
<feature type="modified residue" description="N6-(pyridoxal phosphate)lysine" evidence="2 3">
    <location>
        <position position="45"/>
    </location>
</feature>
<dbReference type="Pfam" id="PF01168">
    <property type="entry name" value="Ala_racemase_N"/>
    <property type="match status" value="1"/>
</dbReference>
<reference evidence="6 7" key="1">
    <citation type="journal article" date="2012" name="Stand. Genomic Sci.">
        <title>Genome sequence of the halotolerant bacterium Corynebacterium halotolerans type strain YIM 70093(T) (= DSM 44683(T)).</title>
        <authorList>
            <person name="Ruckert C."/>
            <person name="Albersmeier A."/>
            <person name="Al-Dilaimi A."/>
            <person name="Niehaus K."/>
            <person name="Szczepanowski R."/>
            <person name="Kalinowski J."/>
        </authorList>
    </citation>
    <scope>NUCLEOTIDE SEQUENCE [LARGE SCALE GENOMIC DNA]</scope>
    <source>
        <strain evidence="6">YIM 70093</strain>
    </source>
</reference>
<dbReference type="InterPro" id="IPR029066">
    <property type="entry name" value="PLP-binding_barrel"/>
</dbReference>
<dbReference type="GO" id="GO:0030170">
    <property type="term" value="F:pyridoxal phosphate binding"/>
    <property type="evidence" value="ECO:0007669"/>
    <property type="project" value="UniProtKB-UniRule"/>
</dbReference>
<dbReference type="OrthoDB" id="9804072at2"/>
<evidence type="ECO:0000313" key="6">
    <source>
        <dbReference type="EMBL" id="AGF71247.1"/>
    </source>
</evidence>
<dbReference type="FunFam" id="3.20.20.10:FF:000018">
    <property type="entry name" value="Pyridoxal phosphate homeostasis protein"/>
    <property type="match status" value="1"/>
</dbReference>
<evidence type="ECO:0000256" key="3">
    <source>
        <dbReference type="PIRSR" id="PIRSR004848-1"/>
    </source>
</evidence>
<comment type="function">
    <text evidence="2">Pyridoxal 5'-phosphate (PLP)-binding protein, which is involved in PLP homeostasis.</text>
</comment>
<evidence type="ECO:0000259" key="5">
    <source>
        <dbReference type="Pfam" id="PF01168"/>
    </source>
</evidence>
<dbReference type="InterPro" id="IPR001608">
    <property type="entry name" value="Ala_racemase_N"/>
</dbReference>
<dbReference type="SUPFAM" id="SSF51419">
    <property type="entry name" value="PLP-binding barrel"/>
    <property type="match status" value="1"/>
</dbReference>
<keyword evidence="7" id="KW-1185">Reference proteome</keyword>
<dbReference type="KEGG" id="chn:A605_01165"/>
<evidence type="ECO:0000256" key="1">
    <source>
        <dbReference type="ARBA" id="ARBA00022898"/>
    </source>
</evidence>
<dbReference type="eggNOG" id="COG0325">
    <property type="taxonomic scope" value="Bacteria"/>
</dbReference>
<comment type="similarity">
    <text evidence="2 4">Belongs to the pyridoxal phosphate-binding protein YggS/PROSC family.</text>
</comment>
<dbReference type="PIRSF" id="PIRSF004848">
    <property type="entry name" value="YBL036c_PLPDEIII"/>
    <property type="match status" value="1"/>
</dbReference>
<keyword evidence="1 2" id="KW-0663">Pyridoxal phosphate</keyword>
<comment type="cofactor">
    <cofactor evidence="3">
        <name>pyridoxal 5'-phosphate</name>
        <dbReference type="ChEBI" id="CHEBI:597326"/>
    </cofactor>
</comment>
<dbReference type="STRING" id="1121362.A605_01165"/>
<dbReference type="Proteomes" id="UP000011723">
    <property type="component" value="Chromosome"/>
</dbReference>
<feature type="domain" description="Alanine racemase N-terminal" evidence="5">
    <location>
        <begin position="16"/>
        <end position="238"/>
    </location>
</feature>
<proteinExistence type="inferred from homology"/>
<dbReference type="HOGENOM" id="CLU_059988_1_0_11"/>
<dbReference type="EMBL" id="CP003697">
    <property type="protein sequence ID" value="AGF71247.1"/>
    <property type="molecule type" value="Genomic_DNA"/>
</dbReference>
<dbReference type="Gene3D" id="3.20.20.10">
    <property type="entry name" value="Alanine racemase"/>
    <property type="match status" value="1"/>
</dbReference>
<name>M1NP15_9CORY</name>
<dbReference type="PANTHER" id="PTHR10146">
    <property type="entry name" value="PROLINE SYNTHETASE CO-TRANSCRIBED BACTERIAL HOMOLOG PROTEIN"/>
    <property type="match status" value="1"/>
</dbReference>
<organism evidence="6 7">
    <name type="scientific">Corynebacterium halotolerans YIM 70093 = DSM 44683</name>
    <dbReference type="NCBI Taxonomy" id="1121362"/>
    <lineage>
        <taxon>Bacteria</taxon>
        <taxon>Bacillati</taxon>
        <taxon>Actinomycetota</taxon>
        <taxon>Actinomycetes</taxon>
        <taxon>Mycobacteriales</taxon>
        <taxon>Corynebacteriaceae</taxon>
        <taxon>Corynebacterium</taxon>
    </lineage>
</organism>
<dbReference type="NCBIfam" id="TIGR00044">
    <property type="entry name" value="YggS family pyridoxal phosphate-dependent enzyme"/>
    <property type="match status" value="1"/>
</dbReference>